<dbReference type="RefSeq" id="WP_184659211.1">
    <property type="nucleotide sequence ID" value="NZ_CP031518.1"/>
</dbReference>
<keyword evidence="1" id="KW-0472">Membrane</keyword>
<reference evidence="2 3" key="1">
    <citation type="submission" date="2020-08" db="EMBL/GenBank/DDBJ databases">
        <title>Genomic Encyclopedia of Type Strains, Phase IV (KMG-IV): sequencing the most valuable type-strain genomes for metagenomic binning, comparative biology and taxonomic classification.</title>
        <authorList>
            <person name="Goeker M."/>
        </authorList>
    </citation>
    <scope>NUCLEOTIDE SEQUENCE [LARGE SCALE GENOMIC DNA]</scope>
    <source>
        <strain evidence="2 3">DSM 103462</strain>
    </source>
</reference>
<comment type="caution">
    <text evidence="2">The sequence shown here is derived from an EMBL/GenBank/DDBJ whole genome shotgun (WGS) entry which is preliminary data.</text>
</comment>
<dbReference type="Pfam" id="PF05437">
    <property type="entry name" value="AzlD"/>
    <property type="match status" value="1"/>
</dbReference>
<keyword evidence="3" id="KW-1185">Reference proteome</keyword>
<feature type="transmembrane region" description="Helical" evidence="1">
    <location>
        <begin position="6"/>
        <end position="27"/>
    </location>
</feature>
<feature type="transmembrane region" description="Helical" evidence="1">
    <location>
        <begin position="39"/>
        <end position="57"/>
    </location>
</feature>
<protein>
    <submittedName>
        <fullName evidence="2">Branched-subunit amino acid transport protein</fullName>
    </submittedName>
</protein>
<name>A0A7W8G9H9_9SPIR</name>
<evidence type="ECO:0000256" key="1">
    <source>
        <dbReference type="SAM" id="Phobius"/>
    </source>
</evidence>
<organism evidence="2 3">
    <name type="scientific">Treponema ruminis</name>
    <dbReference type="NCBI Taxonomy" id="744515"/>
    <lineage>
        <taxon>Bacteria</taxon>
        <taxon>Pseudomonadati</taxon>
        <taxon>Spirochaetota</taxon>
        <taxon>Spirochaetia</taxon>
        <taxon>Spirochaetales</taxon>
        <taxon>Treponemataceae</taxon>
        <taxon>Treponema</taxon>
    </lineage>
</organism>
<evidence type="ECO:0000313" key="2">
    <source>
        <dbReference type="EMBL" id="MBB5226191.1"/>
    </source>
</evidence>
<accession>A0A7W8G9H9</accession>
<keyword evidence="1" id="KW-0812">Transmembrane</keyword>
<feature type="transmembrane region" description="Helical" evidence="1">
    <location>
        <begin position="63"/>
        <end position="96"/>
    </location>
</feature>
<evidence type="ECO:0000313" key="3">
    <source>
        <dbReference type="Proteomes" id="UP000518887"/>
    </source>
</evidence>
<dbReference type="InterPro" id="IPR008407">
    <property type="entry name" value="Brnchd-chn_aa_trnsp_AzlD"/>
</dbReference>
<keyword evidence="1" id="KW-1133">Transmembrane helix</keyword>
<dbReference type="Proteomes" id="UP000518887">
    <property type="component" value="Unassembled WGS sequence"/>
</dbReference>
<proteinExistence type="predicted"/>
<sequence length="104" mass="11446">MRGNIWIYILTGFVVSYLIRVLPLTLIRRQIKNQFIRSFLYYVPYVTLAVMTFPAIVEATSSPIAGLASLIVGVLLAFFGVGLFPVAIACCVVAFVAEFAVNLL</sequence>
<dbReference type="AlphaFoldDB" id="A0A7W8G9H9"/>
<gene>
    <name evidence="2" type="ORF">HNP76_001559</name>
</gene>
<dbReference type="EMBL" id="JACHFQ010000004">
    <property type="protein sequence ID" value="MBB5226191.1"/>
    <property type="molecule type" value="Genomic_DNA"/>
</dbReference>